<dbReference type="InterPro" id="IPR006976">
    <property type="entry name" value="VanZ-like"/>
</dbReference>
<dbReference type="AlphaFoldDB" id="A0A1B2DUW9"/>
<evidence type="ECO:0000256" key="1">
    <source>
        <dbReference type="SAM" id="Phobius"/>
    </source>
</evidence>
<evidence type="ECO:0000313" key="4">
    <source>
        <dbReference type="EMBL" id="OOC61134.1"/>
    </source>
</evidence>
<name>A0A1B2DUW9_9BACL</name>
<evidence type="ECO:0000313" key="3">
    <source>
        <dbReference type="EMBL" id="ANY71512.1"/>
    </source>
</evidence>
<organism evidence="3">
    <name type="scientific">Paenibacillus ihbetae</name>
    <dbReference type="NCBI Taxonomy" id="1870820"/>
    <lineage>
        <taxon>Bacteria</taxon>
        <taxon>Bacillati</taxon>
        <taxon>Bacillota</taxon>
        <taxon>Bacilli</taxon>
        <taxon>Bacillales</taxon>
        <taxon>Paenibacillaceae</taxon>
        <taxon>Paenibacillus</taxon>
    </lineage>
</organism>
<evidence type="ECO:0000259" key="2">
    <source>
        <dbReference type="Pfam" id="PF04892"/>
    </source>
</evidence>
<dbReference type="OrthoDB" id="4822551at2"/>
<dbReference type="EMBL" id="CP016809">
    <property type="protein sequence ID" value="ANY71512.1"/>
    <property type="molecule type" value="Genomic_DNA"/>
</dbReference>
<feature type="transmembrane region" description="Helical" evidence="1">
    <location>
        <begin position="104"/>
        <end position="123"/>
    </location>
</feature>
<dbReference type="EMBL" id="MRVI01000001">
    <property type="protein sequence ID" value="OOC61134.1"/>
    <property type="molecule type" value="Genomic_DNA"/>
</dbReference>
<gene>
    <name evidence="4" type="ORF">BBD40_04030</name>
    <name evidence="3" type="ORF">BBD41_02360</name>
</gene>
<dbReference type="KEGG" id="pib:BBD41_02360"/>
<dbReference type="PANTHER" id="PTHR36834">
    <property type="entry name" value="MEMBRANE PROTEIN-RELATED"/>
    <property type="match status" value="1"/>
</dbReference>
<evidence type="ECO:0000313" key="5">
    <source>
        <dbReference type="Proteomes" id="UP000189059"/>
    </source>
</evidence>
<dbReference type="InterPro" id="IPR053150">
    <property type="entry name" value="Teicoplanin_resist-assoc"/>
</dbReference>
<sequence>MKPWPKFTLIVLYGGYLYVLLKIILFKFGPVDASLLMKQLARAMQHPEMMQNRLEFANLTPFVTIKQNIHRISDLHHMINLLGNVVIFMPNGIFMGLLTKGKALGALIASFAVSLALECSQLLFSMGSFDVDDLILNSFGGLLGYFGYWLMLQLFTDPSSNQGTVRASNRPAT</sequence>
<feature type="transmembrane region" description="Helical" evidence="1">
    <location>
        <begin position="78"/>
        <end position="97"/>
    </location>
</feature>
<dbReference type="RefSeq" id="WP_077565686.1">
    <property type="nucleotide sequence ID" value="NZ_CP016809.1"/>
</dbReference>
<keyword evidence="1" id="KW-0472">Membrane</keyword>
<feature type="transmembrane region" description="Helical" evidence="1">
    <location>
        <begin position="135"/>
        <end position="156"/>
    </location>
</feature>
<proteinExistence type="predicted"/>
<keyword evidence="1" id="KW-0812">Transmembrane</keyword>
<keyword evidence="1" id="KW-1133">Transmembrane helix</keyword>
<dbReference type="PANTHER" id="PTHR36834:SF1">
    <property type="entry name" value="INTEGRAL MEMBRANE PROTEIN"/>
    <property type="match status" value="1"/>
</dbReference>
<reference evidence="3" key="1">
    <citation type="submission" date="2016-08" db="EMBL/GenBank/DDBJ databases">
        <title>Complete Genome Seqeunce of Paenibacillus sp. nov. IHBB 9852 from high altitute lake of Indian trans-Himalayas.</title>
        <authorList>
            <person name="Kiran S."/>
            <person name="Swarnkar M.K."/>
            <person name="Rana A."/>
            <person name="Tewari R."/>
            <person name="Gulati A."/>
        </authorList>
    </citation>
    <scope>NUCLEOTIDE SEQUENCE [LARGE SCALE GENOMIC DNA]</scope>
    <source>
        <strain evidence="3">IHBB 9852</strain>
    </source>
</reference>
<dbReference type="Pfam" id="PF04892">
    <property type="entry name" value="VanZ"/>
    <property type="match status" value="1"/>
</dbReference>
<keyword evidence="5" id="KW-1185">Reference proteome</keyword>
<reference evidence="4 5" key="2">
    <citation type="submission" date="2016-12" db="EMBL/GenBank/DDBJ databases">
        <title>Genome sequencing and description of Paenibacillus sp. nov. from high altitude lake in the Indian Trans- Himalayas.</title>
        <authorList>
            <person name="Kiran S."/>
            <person name="Swarnkar M.K."/>
            <person name="Rana A."/>
            <person name="Tewari R."/>
            <person name="Gulati A."/>
        </authorList>
    </citation>
    <scope>NUCLEOTIDE SEQUENCE [LARGE SCALE GENOMIC DNA]</scope>
    <source>
        <strain evidence="4 5">IHBB 9951</strain>
    </source>
</reference>
<protein>
    <submittedName>
        <fullName evidence="3">Teicoplanin resistance protein VanZ</fullName>
    </submittedName>
    <submittedName>
        <fullName evidence="4">VanZ family protein</fullName>
    </submittedName>
</protein>
<dbReference type="Proteomes" id="UP000189059">
    <property type="component" value="Unassembled WGS sequence"/>
</dbReference>
<accession>A0A1B2DUW9</accession>
<feature type="domain" description="VanZ-like" evidence="2">
    <location>
        <begin position="16"/>
        <end position="151"/>
    </location>
</feature>
<feature type="transmembrane region" description="Helical" evidence="1">
    <location>
        <begin position="7"/>
        <end position="28"/>
    </location>
</feature>